<accession>A0A0L6UFG9</accession>
<evidence type="ECO:0000259" key="11">
    <source>
        <dbReference type="PROSITE" id="PS51210"/>
    </source>
</evidence>
<dbReference type="Pfam" id="PF01735">
    <property type="entry name" value="PLA2_B"/>
    <property type="match status" value="2"/>
</dbReference>
<feature type="transmembrane region" description="Helical" evidence="10">
    <location>
        <begin position="34"/>
        <end position="59"/>
    </location>
</feature>
<dbReference type="AlphaFoldDB" id="A0A0L6UFG9"/>
<evidence type="ECO:0000256" key="1">
    <source>
        <dbReference type="ARBA" id="ARBA00008780"/>
    </source>
</evidence>
<evidence type="ECO:0000256" key="2">
    <source>
        <dbReference type="ARBA" id="ARBA00013274"/>
    </source>
</evidence>
<dbReference type="PANTHER" id="PTHR10728">
    <property type="entry name" value="CYTOSOLIC PHOSPHOLIPASE A2"/>
    <property type="match status" value="1"/>
</dbReference>
<evidence type="ECO:0000256" key="3">
    <source>
        <dbReference type="ARBA" id="ARBA00022729"/>
    </source>
</evidence>
<dbReference type="EC" id="3.1.1.5" evidence="2 9"/>
<dbReference type="InterPro" id="IPR016035">
    <property type="entry name" value="Acyl_Trfase/lysoPLipase"/>
</dbReference>
<organism evidence="12 13">
    <name type="scientific">Puccinia sorghi</name>
    <dbReference type="NCBI Taxonomy" id="27349"/>
    <lineage>
        <taxon>Eukaryota</taxon>
        <taxon>Fungi</taxon>
        <taxon>Dikarya</taxon>
        <taxon>Basidiomycota</taxon>
        <taxon>Pucciniomycotina</taxon>
        <taxon>Pucciniomycetes</taxon>
        <taxon>Pucciniales</taxon>
        <taxon>Pucciniaceae</taxon>
        <taxon>Puccinia</taxon>
    </lineage>
</organism>
<dbReference type="Proteomes" id="UP000037035">
    <property type="component" value="Unassembled WGS sequence"/>
</dbReference>
<dbReference type="GO" id="GO:0046475">
    <property type="term" value="P:glycerophospholipid catabolic process"/>
    <property type="evidence" value="ECO:0007669"/>
    <property type="project" value="TreeGrafter"/>
</dbReference>
<dbReference type="OrthoDB" id="4084751at2759"/>
<keyword evidence="10" id="KW-0472">Membrane</keyword>
<keyword evidence="7" id="KW-0325">Glycoprotein</keyword>
<reference evidence="12 13" key="1">
    <citation type="submission" date="2015-08" db="EMBL/GenBank/DDBJ databases">
        <title>Next Generation Sequencing and Analysis of the Genome of Puccinia sorghi L Schw, the Causal Agent of Maize Common Rust.</title>
        <authorList>
            <person name="Rochi L."/>
            <person name="Burguener G."/>
            <person name="Darino M."/>
            <person name="Turjanski A."/>
            <person name="Kreff E."/>
            <person name="Dieguez M.J."/>
            <person name="Sacco F."/>
        </authorList>
    </citation>
    <scope>NUCLEOTIDE SEQUENCE [LARGE SCALE GENOMIC DNA]</scope>
    <source>
        <strain evidence="12 13">RO10H11247</strain>
    </source>
</reference>
<dbReference type="SMART" id="SM00022">
    <property type="entry name" value="PLAc"/>
    <property type="match status" value="1"/>
</dbReference>
<keyword evidence="3" id="KW-0732">Signal</keyword>
<evidence type="ECO:0000256" key="6">
    <source>
        <dbReference type="ARBA" id="ARBA00023098"/>
    </source>
</evidence>
<evidence type="ECO:0000256" key="5">
    <source>
        <dbReference type="ARBA" id="ARBA00022963"/>
    </source>
</evidence>
<evidence type="ECO:0000256" key="10">
    <source>
        <dbReference type="SAM" id="Phobius"/>
    </source>
</evidence>
<dbReference type="EMBL" id="LAVV01012606">
    <property type="protein sequence ID" value="KNZ46520.1"/>
    <property type="molecule type" value="Genomic_DNA"/>
</dbReference>
<dbReference type="Gene3D" id="3.40.1090.10">
    <property type="entry name" value="Cytosolic phospholipase A2 catalytic domain"/>
    <property type="match status" value="1"/>
</dbReference>
<evidence type="ECO:0000256" key="7">
    <source>
        <dbReference type="ARBA" id="ARBA00023180"/>
    </source>
</evidence>
<dbReference type="PANTHER" id="PTHR10728:SF33">
    <property type="entry name" value="LYSOPHOSPHOLIPASE 1-RELATED"/>
    <property type="match status" value="1"/>
</dbReference>
<gene>
    <name evidence="12" type="ORF">VP01_71g13</name>
</gene>
<dbReference type="GO" id="GO:0004623">
    <property type="term" value="F:phospholipase A2 activity"/>
    <property type="evidence" value="ECO:0007669"/>
    <property type="project" value="TreeGrafter"/>
</dbReference>
<evidence type="ECO:0000313" key="12">
    <source>
        <dbReference type="EMBL" id="KNZ46520.1"/>
    </source>
</evidence>
<comment type="catalytic activity">
    <reaction evidence="9">
        <text>a 1-acyl-sn-glycero-3-phosphocholine + H2O = sn-glycerol 3-phosphocholine + a fatty acid + H(+)</text>
        <dbReference type="Rhea" id="RHEA:15177"/>
        <dbReference type="ChEBI" id="CHEBI:15377"/>
        <dbReference type="ChEBI" id="CHEBI:15378"/>
        <dbReference type="ChEBI" id="CHEBI:16870"/>
        <dbReference type="ChEBI" id="CHEBI:28868"/>
        <dbReference type="ChEBI" id="CHEBI:58168"/>
        <dbReference type="EC" id="3.1.1.5"/>
    </reaction>
</comment>
<dbReference type="SUPFAM" id="SSF52151">
    <property type="entry name" value="FabD/lysophospholipase-like"/>
    <property type="match status" value="1"/>
</dbReference>
<evidence type="ECO:0000256" key="9">
    <source>
        <dbReference type="RuleBase" id="RU362103"/>
    </source>
</evidence>
<dbReference type="InterPro" id="IPR002642">
    <property type="entry name" value="LysoPLipase_cat_dom"/>
</dbReference>
<evidence type="ECO:0000313" key="13">
    <source>
        <dbReference type="Proteomes" id="UP000037035"/>
    </source>
</evidence>
<dbReference type="GO" id="GO:0005829">
    <property type="term" value="C:cytosol"/>
    <property type="evidence" value="ECO:0007669"/>
    <property type="project" value="TreeGrafter"/>
</dbReference>
<dbReference type="STRING" id="27349.A0A0L6UFG9"/>
<proteinExistence type="inferred from homology"/>
<keyword evidence="6 8" id="KW-0443">Lipid metabolism</keyword>
<comment type="similarity">
    <text evidence="1 9">Belongs to the lysophospholipase family.</text>
</comment>
<keyword evidence="10" id="KW-0812">Transmembrane</keyword>
<evidence type="ECO:0000256" key="8">
    <source>
        <dbReference type="PROSITE-ProRule" id="PRU00555"/>
    </source>
</evidence>
<keyword evidence="13" id="KW-1185">Reference proteome</keyword>
<evidence type="ECO:0000256" key="4">
    <source>
        <dbReference type="ARBA" id="ARBA00022801"/>
    </source>
</evidence>
<keyword evidence="5 8" id="KW-0442">Lipid degradation</keyword>
<sequence>MGYMPKNPHLKIAVNKIPPTSAIAHQRACYRMSIILNVTVVITLFVMIYASILILVILATPDNPRLIARSPALTNSPSGGYAPVWVDCPSDLAVRQPTLAGPLAPKESEYITKRTLKSVPYWRSYLSRAGLSEFDIELFLKKAVDQGAVTGLTLPNIGLALSGGGPRAALIGASMVHALDDKNPDAVRAGVNGWNHSTHQLCHWAKWRLLVHRLMGALKMPASTSNFPDVRELIGTWKLQQDNQPFDWETVKKYPPAVKIAREKANAGFPASLCLVSDGGKTFSVSPDNLHSDTMRGLTSQDPYVFVRNAPDYGKSVLFNSIRDVPMFQNYDAPFPIIIATSRGEKGRSPIDLHTPISLVFRWRSDEFTPYEFGAWHPSMNGFIPIDYLGTSMFGGKTIPQSPCVKGCSENSVRFSLPRFIMGSSSNILSEPFAPNDKMTLWNKILAGLYEYFTSHMYDEALVFNPFNGLGTGSSLKQEFPDGKDTLLYLADGGLGGKYPACENMPLWPLMQPARKLDVIIAVDAQTDGVGYVIDARGCESLSTCYSNGTSLYMSYNKTLLPDYNGYKFPNIKHTDLMFHPLRIPDYRHEFTALGLHQRPSFFGCYDKTDVPLVIYFPNYYMVAATDFMTVQASYTQAEVDAVFDNGFAIATQSIGKIKHNNTLLTQGIEENIHRAEKAATPEWTTCVACALIDRQLQRDGIPRTSQCEACFRQHCYMESP</sequence>
<keyword evidence="10" id="KW-1133">Transmembrane helix</keyword>
<name>A0A0L6UFG9_9BASI</name>
<protein>
    <recommendedName>
        <fullName evidence="2 9">Lysophospholipase</fullName>
        <ecNumber evidence="2 9">3.1.1.5</ecNumber>
    </recommendedName>
</protein>
<comment type="caution">
    <text evidence="12">The sequence shown here is derived from an EMBL/GenBank/DDBJ whole genome shotgun (WGS) entry which is preliminary data.</text>
</comment>
<feature type="domain" description="PLA2c" evidence="11">
    <location>
        <begin position="87"/>
        <end position="721"/>
    </location>
</feature>
<dbReference type="VEuPathDB" id="FungiDB:VP01_71g13"/>
<dbReference type="GO" id="GO:0004622">
    <property type="term" value="F:phosphatidylcholine lysophospholipase activity"/>
    <property type="evidence" value="ECO:0007669"/>
    <property type="project" value="UniProtKB-EC"/>
</dbReference>
<keyword evidence="4 8" id="KW-0378">Hydrolase</keyword>
<dbReference type="PROSITE" id="PS51210">
    <property type="entry name" value="PLA2C"/>
    <property type="match status" value="1"/>
</dbReference>